<proteinExistence type="predicted"/>
<gene>
    <name evidence="2" type="ORF">SAMN04488525_103169</name>
</gene>
<feature type="transmembrane region" description="Helical" evidence="1">
    <location>
        <begin position="47"/>
        <end position="65"/>
    </location>
</feature>
<dbReference type="EMBL" id="FNQH01000003">
    <property type="protein sequence ID" value="SEA47044.1"/>
    <property type="molecule type" value="Genomic_DNA"/>
</dbReference>
<dbReference type="Proteomes" id="UP000199042">
    <property type="component" value="Unassembled WGS sequence"/>
</dbReference>
<protein>
    <submittedName>
        <fullName evidence="2">Uncharacterized protein</fullName>
    </submittedName>
</protein>
<feature type="transmembrane region" description="Helical" evidence="1">
    <location>
        <begin position="101"/>
        <end position="121"/>
    </location>
</feature>
<comment type="caution">
    <text evidence="2">The sequence shown here is derived from an EMBL/GenBank/DDBJ whole genome shotgun (WGS) entry which is preliminary data.</text>
</comment>
<evidence type="ECO:0000256" key="1">
    <source>
        <dbReference type="SAM" id="Phobius"/>
    </source>
</evidence>
<reference evidence="2 3" key="1">
    <citation type="submission" date="2016-10" db="EMBL/GenBank/DDBJ databases">
        <authorList>
            <person name="Varghese N."/>
            <person name="Submissions S."/>
        </authorList>
    </citation>
    <scope>NUCLEOTIDE SEQUENCE [LARGE SCALE GENOMIC DNA]</scope>
    <source>
        <strain evidence="2 3">DSM 14526</strain>
    </source>
</reference>
<feature type="transmembrane region" description="Helical" evidence="1">
    <location>
        <begin position="7"/>
        <end position="27"/>
    </location>
</feature>
<keyword evidence="1" id="KW-0472">Membrane</keyword>
<dbReference type="RefSeq" id="WP_086985656.1">
    <property type="nucleotide sequence ID" value="NZ_FJNA01000001.1"/>
</dbReference>
<name>A0AB38A073_9LACT</name>
<feature type="transmembrane region" description="Helical" evidence="1">
    <location>
        <begin position="77"/>
        <end position="95"/>
    </location>
</feature>
<sequence length="128" mass="13886">MKAIIKDVLSGLLIFVLIMVLEFAVTLPFGEPGGESGGLAVYLNREFLLTAIPAAILTYMAAMVTKVPTIVSAYRKSIIWTTVVLGFYSIIAVGNDNVGPIFGSYGFYLLLLGVFLGPILYSKFKRLT</sequence>
<accession>A0AB38A073</accession>
<dbReference type="AlphaFoldDB" id="A0AB38A073"/>
<evidence type="ECO:0000313" key="3">
    <source>
        <dbReference type="Proteomes" id="UP000199042"/>
    </source>
</evidence>
<organism evidence="2 3">
    <name type="scientific">Trichococcus collinsii</name>
    <dbReference type="NCBI Taxonomy" id="157076"/>
    <lineage>
        <taxon>Bacteria</taxon>
        <taxon>Bacillati</taxon>
        <taxon>Bacillota</taxon>
        <taxon>Bacilli</taxon>
        <taxon>Lactobacillales</taxon>
        <taxon>Carnobacteriaceae</taxon>
        <taxon>Trichococcus</taxon>
    </lineage>
</organism>
<evidence type="ECO:0000313" key="2">
    <source>
        <dbReference type="EMBL" id="SEA47044.1"/>
    </source>
</evidence>
<keyword evidence="1" id="KW-1133">Transmembrane helix</keyword>
<keyword evidence="3" id="KW-1185">Reference proteome</keyword>
<keyword evidence="1" id="KW-0812">Transmembrane</keyword>